<dbReference type="AlphaFoldDB" id="A0A7R8WH34"/>
<evidence type="ECO:0000256" key="1">
    <source>
        <dbReference type="ARBA" id="ARBA00000707"/>
    </source>
</evidence>
<name>A0A7R8WH34_9CRUS</name>
<comment type="similarity">
    <text evidence="4">Belongs to the peptidase C19 family.</text>
</comment>
<dbReference type="GO" id="GO:0005634">
    <property type="term" value="C:nucleus"/>
    <property type="evidence" value="ECO:0007669"/>
    <property type="project" value="UniProtKB-SubCell"/>
</dbReference>
<evidence type="ECO:0000256" key="7">
    <source>
        <dbReference type="ARBA" id="ARBA00022448"/>
    </source>
</evidence>
<feature type="transmembrane region" description="Helical" evidence="19">
    <location>
        <begin position="137"/>
        <end position="160"/>
    </location>
</feature>
<feature type="compositionally biased region" description="Basic and acidic residues" evidence="18">
    <location>
        <begin position="636"/>
        <end position="650"/>
    </location>
</feature>
<evidence type="ECO:0000256" key="9">
    <source>
        <dbReference type="ARBA" id="ARBA00022670"/>
    </source>
</evidence>
<sequence length="733" mass="80155">MSSERKAVIKNADMSEEMQQDAVDVANQALEKYNIEKDIAAFIKKEFDRKYNPTWHCIVGRNFGSYRNFRVIYERGRARSYGNFYSASLFLLLAKFTLSCSQTFWREPFDRASLSCRLCSMFMPRVPQDMSFSVWNISPHIATCAIVGLAVAVYVLLGAAEERKPRRIRGGGHGRVLGLTNLGNTCFLNSLLQALASCDIFILWLKTLCDQERRDDESSPSARLILAAALESTLEDVNGSGGADGSPICPVTLLESLRSHGWWIGTEEQDVHEMFCVLLDTLDEETKRSHQEIKLKNLLSPSASDSPPFCAGLEEGTSPVRFDPFFALSLPLPSSDESPAGSFLAMSSSKLSLQGILYTGYGGRPEVLQGTSCEDGCQRKNVVTLKKSAIGRAPHCLCIHLQRVHWQSSQAFKQSCAVTFPEKFALDPYMYSFAKEPEDSVSPMVQGAVAGFASMAQESDLLNSISSNPGPSSARTIAEVLADIRQRECSGSMAPVAGGPQATSESVVAGADPEETVDEADQVQKLVDEKSADDDVTSANSDTPEVVTANHIHASASCNVDASAYPTDVEKNMHSVDVDSAQITAAEEELPSGVQAAYSSSAPPDVETTRTTIPKEVPLSDFETTHSSAPSSVLEEGSKTPDSAEHRTDRGGSPFRRSVKNRFVYALRAAVVHIGHSSSGHFVTLRCRPNGSEESRGARSQDWFYTSDQILRDNEKETEVINVISDRREEDEE</sequence>
<dbReference type="GO" id="GO:0004843">
    <property type="term" value="F:cysteine-type deubiquitinase activity"/>
    <property type="evidence" value="ECO:0007669"/>
    <property type="project" value="UniProtKB-EC"/>
</dbReference>
<feature type="region of interest" description="Disordered" evidence="18">
    <location>
        <begin position="590"/>
        <end position="655"/>
    </location>
</feature>
<evidence type="ECO:0000256" key="10">
    <source>
        <dbReference type="ARBA" id="ARBA00022701"/>
    </source>
</evidence>
<dbReference type="InterPro" id="IPR001394">
    <property type="entry name" value="Peptidase_C19_UCH"/>
</dbReference>
<reference evidence="21" key="1">
    <citation type="submission" date="2020-11" db="EMBL/GenBank/DDBJ databases">
        <authorList>
            <person name="Tran Van P."/>
        </authorList>
    </citation>
    <scope>NUCLEOTIDE SEQUENCE</scope>
</reference>
<dbReference type="PANTHER" id="PTHR24006:SF888">
    <property type="entry name" value="UBIQUITIN CARBOXYL-TERMINAL HYDROLASE 30"/>
    <property type="match status" value="1"/>
</dbReference>
<evidence type="ECO:0000256" key="3">
    <source>
        <dbReference type="ARBA" id="ARBA00004245"/>
    </source>
</evidence>
<feature type="transmembrane region" description="Helical" evidence="19">
    <location>
        <begin position="181"/>
        <end position="205"/>
    </location>
</feature>
<dbReference type="SUPFAM" id="SSF54001">
    <property type="entry name" value="Cysteine proteinases"/>
    <property type="match status" value="1"/>
</dbReference>
<evidence type="ECO:0000313" key="21">
    <source>
        <dbReference type="EMBL" id="CAD7229048.1"/>
    </source>
</evidence>
<dbReference type="OrthoDB" id="10033309at2759"/>
<evidence type="ECO:0000256" key="19">
    <source>
        <dbReference type="SAM" id="Phobius"/>
    </source>
</evidence>
<feature type="domain" description="USP" evidence="20">
    <location>
        <begin position="177"/>
        <end position="728"/>
    </location>
</feature>
<proteinExistence type="inferred from homology"/>
<evidence type="ECO:0000256" key="12">
    <source>
        <dbReference type="ARBA" id="ARBA00022801"/>
    </source>
</evidence>
<keyword evidence="14" id="KW-0509">mRNA transport</keyword>
<evidence type="ECO:0000256" key="15">
    <source>
        <dbReference type="ARBA" id="ARBA00022927"/>
    </source>
</evidence>
<keyword evidence="11" id="KW-0833">Ubl conjugation pathway</keyword>
<evidence type="ECO:0000256" key="16">
    <source>
        <dbReference type="ARBA" id="ARBA00023212"/>
    </source>
</evidence>
<accession>A0A7R8WH34</accession>
<dbReference type="PROSITE" id="PS50235">
    <property type="entry name" value="USP_3"/>
    <property type="match status" value="1"/>
</dbReference>
<keyword evidence="13" id="KW-0788">Thiol protease</keyword>
<dbReference type="GO" id="GO:0051028">
    <property type="term" value="P:mRNA transport"/>
    <property type="evidence" value="ECO:0007669"/>
    <property type="project" value="UniProtKB-KW"/>
</dbReference>
<keyword evidence="19" id="KW-0472">Membrane</keyword>
<dbReference type="Pfam" id="PF01221">
    <property type="entry name" value="Dynein_light"/>
    <property type="match status" value="1"/>
</dbReference>
<dbReference type="InterPro" id="IPR001372">
    <property type="entry name" value="Dynein_light_chain_typ-1/2"/>
</dbReference>
<evidence type="ECO:0000256" key="8">
    <source>
        <dbReference type="ARBA" id="ARBA00022490"/>
    </source>
</evidence>
<keyword evidence="16" id="KW-0206">Cytoskeleton</keyword>
<dbReference type="GO" id="GO:0015031">
    <property type="term" value="P:protein transport"/>
    <property type="evidence" value="ECO:0007669"/>
    <property type="project" value="UniProtKB-KW"/>
</dbReference>
<dbReference type="SUPFAM" id="SSF54648">
    <property type="entry name" value="DLC"/>
    <property type="match status" value="1"/>
</dbReference>
<keyword evidence="19" id="KW-0812">Transmembrane</keyword>
<evidence type="ECO:0000256" key="5">
    <source>
        <dbReference type="ARBA" id="ARBA00012759"/>
    </source>
</evidence>
<evidence type="ECO:0000256" key="18">
    <source>
        <dbReference type="SAM" id="MobiDB-lite"/>
    </source>
</evidence>
<dbReference type="GO" id="GO:0030286">
    <property type="term" value="C:dynein complex"/>
    <property type="evidence" value="ECO:0007669"/>
    <property type="project" value="InterPro"/>
</dbReference>
<dbReference type="PROSITE" id="PS00972">
    <property type="entry name" value="USP_1"/>
    <property type="match status" value="1"/>
</dbReference>
<keyword evidence="12" id="KW-0378">Hydrolase</keyword>
<dbReference type="Pfam" id="PF00443">
    <property type="entry name" value="UCH"/>
    <property type="match status" value="1"/>
</dbReference>
<dbReference type="InterPro" id="IPR018200">
    <property type="entry name" value="USP_CS"/>
</dbReference>
<keyword evidence="9" id="KW-0645">Protease</keyword>
<evidence type="ECO:0000256" key="6">
    <source>
        <dbReference type="ARBA" id="ARBA00015062"/>
    </source>
</evidence>
<evidence type="ECO:0000256" key="2">
    <source>
        <dbReference type="ARBA" id="ARBA00004123"/>
    </source>
</evidence>
<comment type="catalytic activity">
    <reaction evidence="1">
        <text>Thiol-dependent hydrolysis of ester, thioester, amide, peptide and isopeptide bonds formed by the C-terminal Gly of ubiquitin (a 76-residue protein attached to proteins as an intracellular targeting signal).</text>
        <dbReference type="EC" id="3.4.19.12"/>
    </reaction>
</comment>
<dbReference type="GO" id="GO:0016579">
    <property type="term" value="P:protein deubiquitination"/>
    <property type="evidence" value="ECO:0007669"/>
    <property type="project" value="InterPro"/>
</dbReference>
<evidence type="ECO:0000256" key="13">
    <source>
        <dbReference type="ARBA" id="ARBA00022807"/>
    </source>
</evidence>
<dbReference type="PANTHER" id="PTHR24006">
    <property type="entry name" value="UBIQUITIN CARBOXYL-TERMINAL HYDROLASE"/>
    <property type="match status" value="1"/>
</dbReference>
<dbReference type="Gene3D" id="3.90.70.10">
    <property type="entry name" value="Cysteine proteinases"/>
    <property type="match status" value="1"/>
</dbReference>
<dbReference type="Gene3D" id="3.30.740.10">
    <property type="entry name" value="Protein Inhibitor Of Neuronal Nitric Oxide Synthase"/>
    <property type="match status" value="1"/>
</dbReference>
<dbReference type="InterPro" id="IPR028889">
    <property type="entry name" value="USP"/>
</dbReference>
<evidence type="ECO:0000256" key="4">
    <source>
        <dbReference type="ARBA" id="ARBA00009085"/>
    </source>
</evidence>
<keyword evidence="7" id="KW-0813">Transport</keyword>
<organism evidence="21">
    <name type="scientific">Cyprideis torosa</name>
    <dbReference type="NCBI Taxonomy" id="163714"/>
    <lineage>
        <taxon>Eukaryota</taxon>
        <taxon>Metazoa</taxon>
        <taxon>Ecdysozoa</taxon>
        <taxon>Arthropoda</taxon>
        <taxon>Crustacea</taxon>
        <taxon>Oligostraca</taxon>
        <taxon>Ostracoda</taxon>
        <taxon>Podocopa</taxon>
        <taxon>Podocopida</taxon>
        <taxon>Cytherocopina</taxon>
        <taxon>Cytheroidea</taxon>
        <taxon>Cytherideidae</taxon>
        <taxon>Cyprideis</taxon>
    </lineage>
</organism>
<evidence type="ECO:0000256" key="14">
    <source>
        <dbReference type="ARBA" id="ARBA00022816"/>
    </source>
</evidence>
<dbReference type="FunFam" id="3.30.740.10:FF:000005">
    <property type="entry name" value="Dynein light chain"/>
    <property type="match status" value="1"/>
</dbReference>
<keyword evidence="19" id="KW-1133">Transmembrane helix</keyword>
<keyword evidence="15" id="KW-0653">Protein transport</keyword>
<dbReference type="GO" id="GO:0005829">
    <property type="term" value="C:cytosol"/>
    <property type="evidence" value="ECO:0007669"/>
    <property type="project" value="TreeGrafter"/>
</dbReference>
<dbReference type="EC" id="3.4.19.12" evidence="5"/>
<evidence type="ECO:0000256" key="17">
    <source>
        <dbReference type="ARBA" id="ARBA00023242"/>
    </source>
</evidence>
<dbReference type="InterPro" id="IPR050164">
    <property type="entry name" value="Peptidase_C19"/>
</dbReference>
<dbReference type="SMART" id="SM01375">
    <property type="entry name" value="Dynein_light"/>
    <property type="match status" value="1"/>
</dbReference>
<keyword evidence="8" id="KW-0963">Cytoplasm</keyword>
<dbReference type="GO" id="GO:0006508">
    <property type="term" value="P:proteolysis"/>
    <property type="evidence" value="ECO:0007669"/>
    <property type="project" value="UniProtKB-KW"/>
</dbReference>
<keyword evidence="17" id="KW-0539">Nucleus</keyword>
<keyword evidence="10" id="KW-0493">Microtubule</keyword>
<gene>
    <name evidence="21" type="ORF">CTOB1V02_LOCUS6921</name>
</gene>
<evidence type="ECO:0000259" key="20">
    <source>
        <dbReference type="PROSITE" id="PS50235"/>
    </source>
</evidence>
<dbReference type="InterPro" id="IPR038765">
    <property type="entry name" value="Papain-like_cys_pep_sf"/>
</dbReference>
<dbReference type="InterPro" id="IPR037177">
    <property type="entry name" value="DLC_sf"/>
</dbReference>
<feature type="transmembrane region" description="Helical" evidence="19">
    <location>
        <begin position="84"/>
        <end position="105"/>
    </location>
</feature>
<dbReference type="CDD" id="cd21452">
    <property type="entry name" value="DLC-like_DYNLL1_DYNLL2"/>
    <property type="match status" value="1"/>
</dbReference>
<dbReference type="GO" id="GO:0005874">
    <property type="term" value="C:microtubule"/>
    <property type="evidence" value="ECO:0007669"/>
    <property type="project" value="UniProtKB-KW"/>
</dbReference>
<comment type="subcellular location">
    <subcellularLocation>
        <location evidence="3">Cytoplasm</location>
        <location evidence="3">Cytoskeleton</location>
    </subcellularLocation>
    <subcellularLocation>
        <location evidence="2">Nucleus</location>
    </subcellularLocation>
</comment>
<dbReference type="GO" id="GO:0007017">
    <property type="term" value="P:microtubule-based process"/>
    <property type="evidence" value="ECO:0007669"/>
    <property type="project" value="InterPro"/>
</dbReference>
<protein>
    <recommendedName>
        <fullName evidence="6">Dynein light chain 1, cytoplasmic</fullName>
        <ecNumber evidence="5">3.4.19.12</ecNumber>
    </recommendedName>
</protein>
<dbReference type="EMBL" id="OB661839">
    <property type="protein sequence ID" value="CAD7229048.1"/>
    <property type="molecule type" value="Genomic_DNA"/>
</dbReference>
<evidence type="ECO:0000256" key="11">
    <source>
        <dbReference type="ARBA" id="ARBA00022786"/>
    </source>
</evidence>